<evidence type="ECO:0000313" key="6">
    <source>
        <dbReference type="EMBL" id="KRN67268.1"/>
    </source>
</evidence>
<evidence type="ECO:0000259" key="5">
    <source>
        <dbReference type="Pfam" id="PF00496"/>
    </source>
</evidence>
<dbReference type="PANTHER" id="PTHR30290">
    <property type="entry name" value="PERIPLASMIC BINDING COMPONENT OF ABC TRANSPORTER"/>
    <property type="match status" value="1"/>
</dbReference>
<dbReference type="PANTHER" id="PTHR30290:SF9">
    <property type="entry name" value="OLIGOPEPTIDE-BINDING PROTEIN APPA"/>
    <property type="match status" value="1"/>
</dbReference>
<dbReference type="GO" id="GO:0043190">
    <property type="term" value="C:ATP-binding cassette (ABC) transporter complex"/>
    <property type="evidence" value="ECO:0007669"/>
    <property type="project" value="InterPro"/>
</dbReference>
<dbReference type="Gene3D" id="3.10.105.10">
    <property type="entry name" value="Dipeptide-binding Protein, Domain 3"/>
    <property type="match status" value="1"/>
</dbReference>
<evidence type="ECO:0000313" key="7">
    <source>
        <dbReference type="Proteomes" id="UP000051568"/>
    </source>
</evidence>
<dbReference type="AlphaFoldDB" id="A0A0R2IZI4"/>
<proteinExistence type="inferred from homology"/>
<dbReference type="InterPro" id="IPR030678">
    <property type="entry name" value="Peptide/Ni-bd"/>
</dbReference>
<feature type="signal peptide" evidence="4">
    <location>
        <begin position="1"/>
        <end position="19"/>
    </location>
</feature>
<dbReference type="Pfam" id="PF00496">
    <property type="entry name" value="SBP_bac_5"/>
    <property type="match status" value="1"/>
</dbReference>
<keyword evidence="3 4" id="KW-0732">Signal</keyword>
<evidence type="ECO:0000256" key="4">
    <source>
        <dbReference type="SAM" id="SignalP"/>
    </source>
</evidence>
<name>A0A0R2IZI4_9LACO</name>
<dbReference type="Gene3D" id="3.40.190.10">
    <property type="entry name" value="Periplasmic binding protein-like II"/>
    <property type="match status" value="1"/>
</dbReference>
<comment type="similarity">
    <text evidence="1">Belongs to the bacterial solute-binding protein 5 family.</text>
</comment>
<reference evidence="6 7" key="1">
    <citation type="journal article" date="2015" name="Genome Announc.">
        <title>Expanding the biotechnology potential of lactobacilli through comparative genomics of 213 strains and associated genera.</title>
        <authorList>
            <person name="Sun Z."/>
            <person name="Harris H.M."/>
            <person name="McCann A."/>
            <person name="Guo C."/>
            <person name="Argimon S."/>
            <person name="Zhang W."/>
            <person name="Yang X."/>
            <person name="Jeffery I.B."/>
            <person name="Cooney J.C."/>
            <person name="Kagawa T.F."/>
            <person name="Liu W."/>
            <person name="Song Y."/>
            <person name="Salvetti E."/>
            <person name="Wrobel A."/>
            <person name="Rasinkangas P."/>
            <person name="Parkhill J."/>
            <person name="Rea M.C."/>
            <person name="O'Sullivan O."/>
            <person name="Ritari J."/>
            <person name="Douillard F.P."/>
            <person name="Paul Ross R."/>
            <person name="Yang R."/>
            <person name="Briner A.E."/>
            <person name="Felis G.E."/>
            <person name="de Vos W.M."/>
            <person name="Barrangou R."/>
            <person name="Klaenhammer T.R."/>
            <person name="Caufield P.W."/>
            <person name="Cui Y."/>
            <person name="Zhang H."/>
            <person name="O'Toole P.W."/>
        </authorList>
    </citation>
    <scope>NUCLEOTIDE SEQUENCE [LARGE SCALE GENOMIC DNA]</scope>
    <source>
        <strain evidence="6 7">DSM 17757</strain>
    </source>
</reference>
<dbReference type="SUPFAM" id="SSF53850">
    <property type="entry name" value="Periplasmic binding protein-like II"/>
    <property type="match status" value="1"/>
</dbReference>
<dbReference type="EMBL" id="JQBR01000002">
    <property type="protein sequence ID" value="KRN67268.1"/>
    <property type="molecule type" value="Genomic_DNA"/>
</dbReference>
<dbReference type="GO" id="GO:1904680">
    <property type="term" value="F:peptide transmembrane transporter activity"/>
    <property type="evidence" value="ECO:0007669"/>
    <property type="project" value="TreeGrafter"/>
</dbReference>
<dbReference type="PATRIC" id="fig|319652.3.peg.813"/>
<gene>
    <name evidence="6" type="ORF">IV80_GL000804</name>
</gene>
<dbReference type="CDD" id="cd08510">
    <property type="entry name" value="PBP2_Lactococcal_OppA_like"/>
    <property type="match status" value="1"/>
</dbReference>
<evidence type="ECO:0000256" key="1">
    <source>
        <dbReference type="ARBA" id="ARBA00005695"/>
    </source>
</evidence>
<evidence type="ECO:0000256" key="3">
    <source>
        <dbReference type="ARBA" id="ARBA00022729"/>
    </source>
</evidence>
<accession>A0A0R2IZI4</accession>
<comment type="caution">
    <text evidence="6">The sequence shown here is derived from an EMBL/GenBank/DDBJ whole genome shotgun (WGS) entry which is preliminary data.</text>
</comment>
<dbReference type="Proteomes" id="UP000051568">
    <property type="component" value="Unassembled WGS sequence"/>
</dbReference>
<dbReference type="PROSITE" id="PS51257">
    <property type="entry name" value="PROKAR_LIPOPROTEIN"/>
    <property type="match status" value="1"/>
</dbReference>
<protein>
    <submittedName>
        <fullName evidence="6">Peptide ABC superfamily ATP binding cassette transporter, binding protein</fullName>
    </submittedName>
</protein>
<dbReference type="GO" id="GO:0042597">
    <property type="term" value="C:periplasmic space"/>
    <property type="evidence" value="ECO:0007669"/>
    <property type="project" value="UniProtKB-ARBA"/>
</dbReference>
<keyword evidence="2" id="KW-0813">Transport</keyword>
<sequence length="588" mass="64980">MSKKWSIGAVAVLAALSLAACGNSKSASSTSSKKPTLPLSYSSKKKAISGGTLKVAEVNTAAFKGIWDNALTTNAEDTDMMQFGNEGLFAVNKDFKIVDGGAANLRLNQKAKTATIKINPKVKWSDGKPLVAQDVAYAYKVLANKGTASQYYTGSIANIQGIAAYHDGKAKDISGVQVKNKRTVVLHFKVMKPGMKTSGNGYFWETAEPYHYIKNVPFKKLASSDQVRKHPLFFGPFKLAKEVSGESVKWVPNTYYYKGTPKLKEIDMQVVSPDSIAAALKAHKYDVTFGLGSSTYGKVKNTSGYTFTGKKALAYDYLGFNLGKYDAKTGKNVMNKNAKMADPKLRQAIAYAMNIDAVEKKFSNGLGSRLTTLIPSAFSEYQDKSAKGFPLNLKKANKLLNEAGYKKGKDGYRTDKNGKKLTIHLAEMQGNSNTQAIVKNYIQQWKKVGLRVTLTNGRLLDMNNFYEKVQANSKDVDMFEAAWSLSSEPSQMDLYSETAPFNMGRFVSKKNTQLLNKMDSEKAFDTNYRVKAFKEWQNYMNKEAAYVPEVEVVQSYAVNNRVKNFSLSNASKDFNWADVQVTSNSLSK</sequence>
<dbReference type="RefSeq" id="WP_057749038.1">
    <property type="nucleotide sequence ID" value="NZ_BJVH01000003.1"/>
</dbReference>
<dbReference type="OrthoDB" id="9796817at2"/>
<dbReference type="STRING" id="319652.IV80_GL000804"/>
<feature type="domain" description="Solute-binding protein family 5" evidence="5">
    <location>
        <begin position="105"/>
        <end position="496"/>
    </location>
</feature>
<dbReference type="PIRSF" id="PIRSF002741">
    <property type="entry name" value="MppA"/>
    <property type="match status" value="1"/>
</dbReference>
<dbReference type="GO" id="GO:0015833">
    <property type="term" value="P:peptide transport"/>
    <property type="evidence" value="ECO:0007669"/>
    <property type="project" value="TreeGrafter"/>
</dbReference>
<dbReference type="InterPro" id="IPR000914">
    <property type="entry name" value="SBP_5_dom"/>
</dbReference>
<evidence type="ECO:0000256" key="2">
    <source>
        <dbReference type="ARBA" id="ARBA00022448"/>
    </source>
</evidence>
<feature type="chain" id="PRO_5039377050" evidence="4">
    <location>
        <begin position="20"/>
        <end position="588"/>
    </location>
</feature>
<keyword evidence="7" id="KW-1185">Reference proteome</keyword>
<organism evidence="6 7">
    <name type="scientific">Pediococcus cellicola</name>
    <dbReference type="NCBI Taxonomy" id="319652"/>
    <lineage>
        <taxon>Bacteria</taxon>
        <taxon>Bacillati</taxon>
        <taxon>Bacillota</taxon>
        <taxon>Bacilli</taxon>
        <taxon>Lactobacillales</taxon>
        <taxon>Lactobacillaceae</taxon>
        <taxon>Pediococcus</taxon>
    </lineage>
</organism>
<dbReference type="InterPro" id="IPR039424">
    <property type="entry name" value="SBP_5"/>
</dbReference>